<feature type="transmembrane region" description="Helical" evidence="1">
    <location>
        <begin position="7"/>
        <end position="28"/>
    </location>
</feature>
<organism evidence="2 3">
    <name type="scientific">Zarconia navalis LEGE 11467</name>
    <dbReference type="NCBI Taxonomy" id="1828826"/>
    <lineage>
        <taxon>Bacteria</taxon>
        <taxon>Bacillati</taxon>
        <taxon>Cyanobacteriota</taxon>
        <taxon>Cyanophyceae</taxon>
        <taxon>Oscillatoriophycideae</taxon>
        <taxon>Oscillatoriales</taxon>
        <taxon>Oscillatoriales incertae sedis</taxon>
        <taxon>Zarconia</taxon>
        <taxon>Zarconia navalis</taxon>
    </lineage>
</organism>
<dbReference type="EMBL" id="JADEXN010000394">
    <property type="protein sequence ID" value="MBE9042604.1"/>
    <property type="molecule type" value="Genomic_DNA"/>
</dbReference>
<keyword evidence="1" id="KW-0472">Membrane</keyword>
<accession>A0A928VYG3</accession>
<evidence type="ECO:0000256" key="1">
    <source>
        <dbReference type="SAM" id="Phobius"/>
    </source>
</evidence>
<protein>
    <submittedName>
        <fullName evidence="2">Uncharacterized protein</fullName>
    </submittedName>
</protein>
<sequence>MNWQLWLPAWVAGVGLAAVTVLSLGYVLTRPCTIGPCKPITRAQQLSQNSLEKLDTERSTAAFIAANQQLAEAGELLEDIPRWSTHYGTAKELQAFYQEQRQMLLEASGALNRGNLAARKSQNPPHSTEQWQEIQELWEGAIEELEQVPQNSPAFEFAQQKLSEYRSNLAAIEQRKTVEETASEKLETALTAAEIAQARQSVAQNLEEWQLTYASWQTAIAALRRVPQGTLAEERAEELFADYEPQFVTARERRTQEQIATNFYNEAIRLADRAKTLQEQRKWNQAVSHWQQGIGAAGQVPEGSSLYPQAQILVQSYAQILQGTTAIRRQVQALDRARAELKDLCVGPIVICEYTSSREKIKVFVLPLYIEYIRNLTRNSNAQGDIDTRTRIEEHKRILIDGLTAISNRSKIPMELYQKSDGSLIGSHQPTP</sequence>
<gene>
    <name evidence="2" type="ORF">IQ235_17720</name>
</gene>
<evidence type="ECO:0000313" key="2">
    <source>
        <dbReference type="EMBL" id="MBE9042604.1"/>
    </source>
</evidence>
<reference evidence="2" key="1">
    <citation type="submission" date="2020-10" db="EMBL/GenBank/DDBJ databases">
        <authorList>
            <person name="Castelo-Branco R."/>
            <person name="Eusebio N."/>
            <person name="Adriana R."/>
            <person name="Vieira A."/>
            <person name="Brugerolle De Fraissinette N."/>
            <person name="Rezende De Castro R."/>
            <person name="Schneider M.P."/>
            <person name="Vasconcelos V."/>
            <person name="Leao P.N."/>
        </authorList>
    </citation>
    <scope>NUCLEOTIDE SEQUENCE</scope>
    <source>
        <strain evidence="2">LEGE 11467</strain>
    </source>
</reference>
<comment type="caution">
    <text evidence="2">The sequence shown here is derived from an EMBL/GenBank/DDBJ whole genome shotgun (WGS) entry which is preliminary data.</text>
</comment>
<name>A0A928VYG3_9CYAN</name>
<proteinExistence type="predicted"/>
<dbReference type="Proteomes" id="UP000621799">
    <property type="component" value="Unassembled WGS sequence"/>
</dbReference>
<keyword evidence="1" id="KW-0812">Transmembrane</keyword>
<dbReference type="RefSeq" id="WP_264322763.1">
    <property type="nucleotide sequence ID" value="NZ_JADEXN010000394.1"/>
</dbReference>
<keyword evidence="1" id="KW-1133">Transmembrane helix</keyword>
<dbReference type="AlphaFoldDB" id="A0A928VYG3"/>
<keyword evidence="3" id="KW-1185">Reference proteome</keyword>
<evidence type="ECO:0000313" key="3">
    <source>
        <dbReference type="Proteomes" id="UP000621799"/>
    </source>
</evidence>